<dbReference type="InterPro" id="IPR014825">
    <property type="entry name" value="DNA_alkylation"/>
</dbReference>
<sequence>MEQVKQVKKALREYAEPEKAAFLPKFFQAFPGGYGEGDQFLGIRVPNTRKVAKAYPLPLEQLTDLICSAFHEERFFALVVMCQHYQKAKSDDEQQAVLAFYQRYIKYVNNWDLVDCSAPKVVGPFIWRQQDWKLLEQFASSTSMWQQRIAMVSCFYYIRQNDVDITITLAKRFHTHSHPLMHKAVGWMLRELAKRNKPAVEEFLQQHLSVLPRELLRYSIEHFDEPLRQSYLSGSIVESYLSGSIVES</sequence>
<keyword evidence="2" id="KW-1185">Reference proteome</keyword>
<evidence type="ECO:0000313" key="1">
    <source>
        <dbReference type="EMBL" id="MEE1672284.1"/>
    </source>
</evidence>
<dbReference type="PANTHER" id="PTHR34070:SF1">
    <property type="entry name" value="DNA ALKYLATION REPAIR PROTEIN"/>
    <property type="match status" value="1"/>
</dbReference>
<proteinExistence type="predicted"/>
<reference evidence="2" key="1">
    <citation type="submission" date="2023-07" db="EMBL/GenBank/DDBJ databases">
        <title>Draft genome sequence of Agarivorans aestuarii strain ZMCS4, a CAZymes producing bacteria isolated from the marine brown algae Clodostephus spongiosus.</title>
        <authorList>
            <person name="Lorente B."/>
            <person name="Cabral C."/>
            <person name="Frias J."/>
            <person name="Faria J."/>
            <person name="Toubarro D."/>
        </authorList>
    </citation>
    <scope>NUCLEOTIDE SEQUENCE [LARGE SCALE GENOMIC DNA]</scope>
    <source>
        <strain evidence="2">ZMCS4</strain>
    </source>
</reference>
<dbReference type="Gene3D" id="1.25.10.90">
    <property type="match status" value="1"/>
</dbReference>
<dbReference type="PANTHER" id="PTHR34070">
    <property type="entry name" value="ARMADILLO-TYPE FOLD"/>
    <property type="match status" value="1"/>
</dbReference>
<evidence type="ECO:0000313" key="2">
    <source>
        <dbReference type="Proteomes" id="UP001310248"/>
    </source>
</evidence>
<dbReference type="CDD" id="cd06561">
    <property type="entry name" value="AlkD_like"/>
    <property type="match status" value="1"/>
</dbReference>
<dbReference type="Pfam" id="PF08713">
    <property type="entry name" value="DNA_alkylation"/>
    <property type="match status" value="1"/>
</dbReference>
<reference evidence="1 2" key="2">
    <citation type="submission" date="2023-12" db="EMBL/GenBank/DDBJ databases">
        <authorList>
            <consortium name="Cladostephus spongiosus"/>
            <person name="Lorente B."/>
            <person name="Cabral C."/>
            <person name="Frias J."/>
            <person name="Faria J."/>
            <person name="Toubarro D."/>
        </authorList>
    </citation>
    <scope>NUCLEOTIDE SEQUENCE [LARGE SCALE GENOMIC DNA]</scope>
    <source>
        <strain evidence="1 2">ZMCS4</strain>
    </source>
</reference>
<dbReference type="SUPFAM" id="SSF48371">
    <property type="entry name" value="ARM repeat"/>
    <property type="match status" value="1"/>
</dbReference>
<protein>
    <submittedName>
        <fullName evidence="1">DNA alkylation repair protein</fullName>
    </submittedName>
</protein>
<accession>A0ABU7FZ00</accession>
<dbReference type="InterPro" id="IPR016024">
    <property type="entry name" value="ARM-type_fold"/>
</dbReference>
<name>A0ABU7FZ00_9ALTE</name>
<gene>
    <name evidence="1" type="ORF">SNR37_000052</name>
</gene>
<dbReference type="Proteomes" id="UP001310248">
    <property type="component" value="Unassembled WGS sequence"/>
</dbReference>
<dbReference type="EMBL" id="JAYDYW010000001">
    <property type="protein sequence ID" value="MEE1672284.1"/>
    <property type="molecule type" value="Genomic_DNA"/>
</dbReference>
<dbReference type="RefSeq" id="WP_329773587.1">
    <property type="nucleotide sequence ID" value="NZ_JAYDYW010000001.1"/>
</dbReference>
<comment type="caution">
    <text evidence="1">The sequence shown here is derived from an EMBL/GenBank/DDBJ whole genome shotgun (WGS) entry which is preliminary data.</text>
</comment>
<organism evidence="1 2">
    <name type="scientific">Agarivorans aestuarii</name>
    <dbReference type="NCBI Taxonomy" id="1563703"/>
    <lineage>
        <taxon>Bacteria</taxon>
        <taxon>Pseudomonadati</taxon>
        <taxon>Pseudomonadota</taxon>
        <taxon>Gammaproteobacteria</taxon>
        <taxon>Alteromonadales</taxon>
        <taxon>Alteromonadaceae</taxon>
        <taxon>Agarivorans</taxon>
    </lineage>
</organism>